<dbReference type="Proteomes" id="UP000604825">
    <property type="component" value="Unassembled WGS sequence"/>
</dbReference>
<comment type="caution">
    <text evidence="6">The sequence shown here is derived from an EMBL/GenBank/DDBJ whole genome shotgun (WGS) entry which is preliminary data.</text>
</comment>
<dbReference type="Pfam" id="PF00650">
    <property type="entry name" value="CRAL_TRIO"/>
    <property type="match status" value="1"/>
</dbReference>
<comment type="similarity">
    <text evidence="4">Belongs to the SFH family.</text>
</comment>
<dbReference type="SMART" id="SM00516">
    <property type="entry name" value="SEC14"/>
    <property type="match status" value="1"/>
</dbReference>
<keyword evidence="7" id="KW-1185">Reference proteome</keyword>
<dbReference type="EMBL" id="CAJGYO010000004">
    <property type="protein sequence ID" value="CAD6225784.1"/>
    <property type="molecule type" value="Genomic_DNA"/>
</dbReference>
<evidence type="ECO:0000256" key="2">
    <source>
        <dbReference type="ARBA" id="ARBA00004395"/>
    </source>
</evidence>
<dbReference type="InterPro" id="IPR051026">
    <property type="entry name" value="PI/PC_transfer"/>
</dbReference>
<organism evidence="6 7">
    <name type="scientific">Miscanthus lutarioriparius</name>
    <dbReference type="NCBI Taxonomy" id="422564"/>
    <lineage>
        <taxon>Eukaryota</taxon>
        <taxon>Viridiplantae</taxon>
        <taxon>Streptophyta</taxon>
        <taxon>Embryophyta</taxon>
        <taxon>Tracheophyta</taxon>
        <taxon>Spermatophyta</taxon>
        <taxon>Magnoliopsida</taxon>
        <taxon>Liliopsida</taxon>
        <taxon>Poales</taxon>
        <taxon>Poaceae</taxon>
        <taxon>PACMAD clade</taxon>
        <taxon>Panicoideae</taxon>
        <taxon>Andropogonodae</taxon>
        <taxon>Andropogoneae</taxon>
        <taxon>Saccharinae</taxon>
        <taxon>Miscanthus</taxon>
    </lineage>
</organism>
<dbReference type="PROSITE" id="PS50191">
    <property type="entry name" value="CRAL_TRIO"/>
    <property type="match status" value="1"/>
</dbReference>
<accession>A0A811NPF9</accession>
<evidence type="ECO:0000256" key="1">
    <source>
        <dbReference type="ARBA" id="ARBA00004202"/>
    </source>
</evidence>
<reference evidence="6" key="1">
    <citation type="submission" date="2020-10" db="EMBL/GenBank/DDBJ databases">
        <authorList>
            <person name="Han B."/>
            <person name="Lu T."/>
            <person name="Zhao Q."/>
            <person name="Huang X."/>
            <person name="Zhao Y."/>
        </authorList>
    </citation>
    <scope>NUCLEOTIDE SEQUENCE</scope>
</reference>
<protein>
    <recommendedName>
        <fullName evidence="5">CRAL-TRIO domain-containing protein</fullName>
    </recommendedName>
</protein>
<evidence type="ECO:0000313" key="7">
    <source>
        <dbReference type="Proteomes" id="UP000604825"/>
    </source>
</evidence>
<evidence type="ECO:0000256" key="3">
    <source>
        <dbReference type="ARBA" id="ARBA00023034"/>
    </source>
</evidence>
<name>A0A811NPF9_9POAL</name>
<comment type="subcellular location">
    <subcellularLocation>
        <location evidence="1">Cell membrane</location>
        <topology evidence="1">Peripheral membrane protein</topology>
    </subcellularLocation>
    <subcellularLocation>
        <location evidence="2">Golgi apparatus membrane</location>
        <topology evidence="2">Peripheral membrane protein</topology>
    </subcellularLocation>
</comment>
<dbReference type="PANTHER" id="PTHR45657">
    <property type="entry name" value="CRAL-TRIO DOMAIN-CONTAINING PROTEIN YKL091C-RELATED"/>
    <property type="match status" value="1"/>
</dbReference>
<dbReference type="AlphaFoldDB" id="A0A811NPF9"/>
<feature type="domain" description="CRAL-TRIO" evidence="5">
    <location>
        <begin position="99"/>
        <end position="255"/>
    </location>
</feature>
<dbReference type="InterPro" id="IPR001251">
    <property type="entry name" value="CRAL-TRIO_dom"/>
</dbReference>
<evidence type="ECO:0000259" key="5">
    <source>
        <dbReference type="PROSITE" id="PS50191"/>
    </source>
</evidence>
<dbReference type="GO" id="GO:0000139">
    <property type="term" value="C:Golgi membrane"/>
    <property type="evidence" value="ECO:0007669"/>
    <property type="project" value="UniProtKB-SubCell"/>
</dbReference>
<evidence type="ECO:0000313" key="6">
    <source>
        <dbReference type="EMBL" id="CAD6225784.1"/>
    </source>
</evidence>
<sequence>MDEELLRLGDLTGQNIGRIALPLPGLGRRAQACLALRGSGPGGDESRCEGGVRWRRCVKRQRRRGGKWRATRAGPGIQQQQRLGVVVEAQQPADFKFEEYDAVKRCYPHGFHGVDRFGRPLYIERVGLVDLKQEKTISLRYPVCSLVAKRHIASTTAIFNVKGLGLNNFSKSAREMFAEIQKIDSNYYPETLNQLYIINAGTGFRALWKVLKAFMESRTLAKVQVLGTNYLNTVLEAVDPSNLPDLLGGTCACPTGGCLFQDKGPWTDPEMIRASKEAFGKGQKSFNELTATIACESFTGCQQPSAKQVDSTSRKKRTLGMLLKDDQVGIDTGENILRKQVDEQISEKIRELEHCTAQSNETLQTLICKQQELTGHIEQLRKILRDGMGADMKGDTQDTKLKVS</sequence>
<proteinExistence type="inferred from homology"/>
<dbReference type="CDD" id="cd00170">
    <property type="entry name" value="SEC14"/>
    <property type="match status" value="1"/>
</dbReference>
<dbReference type="SUPFAM" id="SSF52087">
    <property type="entry name" value="CRAL/TRIO domain"/>
    <property type="match status" value="1"/>
</dbReference>
<dbReference type="PANTHER" id="PTHR45657:SF50">
    <property type="entry name" value="PHOSPHATIDYLINOSITOL_PHOSPHATIDYLCHOLINE TRANSFER PROTEIN SFH11"/>
    <property type="match status" value="1"/>
</dbReference>
<keyword evidence="3" id="KW-0333">Golgi apparatus</keyword>
<dbReference type="Gene3D" id="3.40.525.10">
    <property type="entry name" value="CRAL-TRIO lipid binding domain"/>
    <property type="match status" value="1"/>
</dbReference>
<evidence type="ECO:0000256" key="4">
    <source>
        <dbReference type="ARBA" id="ARBA00038020"/>
    </source>
</evidence>
<dbReference type="GO" id="GO:0005886">
    <property type="term" value="C:plasma membrane"/>
    <property type="evidence" value="ECO:0007669"/>
    <property type="project" value="UniProtKB-SubCell"/>
</dbReference>
<dbReference type="InterPro" id="IPR036865">
    <property type="entry name" value="CRAL-TRIO_dom_sf"/>
</dbReference>
<dbReference type="OrthoDB" id="1434354at2759"/>
<gene>
    <name evidence="6" type="ORF">NCGR_LOCUS17741</name>
</gene>